<comment type="caution">
    <text evidence="1">The sequence shown here is derived from an EMBL/GenBank/DDBJ whole genome shotgun (WGS) entry which is preliminary data.</text>
</comment>
<proteinExistence type="predicted"/>
<dbReference type="EMBL" id="LCEW01000016">
    <property type="protein sequence ID" value="KKS80096.1"/>
    <property type="molecule type" value="Genomic_DNA"/>
</dbReference>
<name>A0A0G1EAN7_9BACT</name>
<evidence type="ECO:0000313" key="1">
    <source>
        <dbReference type="EMBL" id="KKS80096.1"/>
    </source>
</evidence>
<dbReference type="STRING" id="1618369.UV54_C0016G0011"/>
<gene>
    <name evidence="1" type="ORF">UV54_C0016G0011</name>
</gene>
<sequence length="125" mass="13903">MTNQFFQLDKSGEIFVAGHQPASLFPLVAVPETFNFELKVSPASQQISQLIQSLQEHYVNFNSLAWLNQSLAVVKTTLGSYAIINPSQSINSQIASLQFILSGFKIGESLPKKIDLRFDKPVLTF</sequence>
<protein>
    <recommendedName>
        <fullName evidence="3">POTRA domain-containing protein</fullName>
    </recommendedName>
</protein>
<evidence type="ECO:0000313" key="2">
    <source>
        <dbReference type="Proteomes" id="UP000034213"/>
    </source>
</evidence>
<dbReference type="AlphaFoldDB" id="A0A0G1EAN7"/>
<evidence type="ECO:0008006" key="3">
    <source>
        <dbReference type="Google" id="ProtNLM"/>
    </source>
</evidence>
<dbReference type="Proteomes" id="UP000034213">
    <property type="component" value="Unassembled WGS sequence"/>
</dbReference>
<reference evidence="1 2" key="1">
    <citation type="journal article" date="2015" name="Nature">
        <title>rRNA introns, odd ribosomes, and small enigmatic genomes across a large radiation of phyla.</title>
        <authorList>
            <person name="Brown C.T."/>
            <person name="Hug L.A."/>
            <person name="Thomas B.C."/>
            <person name="Sharon I."/>
            <person name="Castelle C.J."/>
            <person name="Singh A."/>
            <person name="Wilkins M.J."/>
            <person name="Williams K.H."/>
            <person name="Banfield J.F."/>
        </authorList>
    </citation>
    <scope>NUCLEOTIDE SEQUENCE [LARGE SCALE GENOMIC DNA]</scope>
</reference>
<organism evidence="1 2">
    <name type="scientific">Candidatus Beckwithbacteria bacterium GW2011_GWA2_43_10</name>
    <dbReference type="NCBI Taxonomy" id="1618369"/>
    <lineage>
        <taxon>Bacteria</taxon>
        <taxon>Candidatus Beckwithiibacteriota</taxon>
    </lineage>
</organism>
<accession>A0A0G1EAN7</accession>